<dbReference type="InterPro" id="IPR052362">
    <property type="entry name" value="HTH-GbsR_regulator"/>
</dbReference>
<dbReference type="InterPro" id="IPR026282">
    <property type="entry name" value="MJ1563"/>
</dbReference>
<keyword evidence="1 4" id="KW-0805">Transcription regulation</keyword>
<dbReference type="InterPro" id="IPR036388">
    <property type="entry name" value="WH-like_DNA-bd_sf"/>
</dbReference>
<evidence type="ECO:0000313" key="6">
    <source>
        <dbReference type="EMBL" id="SHK84278.1"/>
    </source>
</evidence>
<dbReference type="OrthoDB" id="5516479at2"/>
<evidence type="ECO:0000256" key="3">
    <source>
        <dbReference type="ARBA" id="ARBA00023163"/>
    </source>
</evidence>
<comment type="similarity">
    <text evidence="4">Belongs to the GbsR family.</text>
</comment>
<sequence length="168" mass="19188">MGRGLTPLQRDLVEEFGNIYEGYGLSRLKGLIVGLLLTQAEPLSLDDIATLLNRSKGPISSTIRELASIGLVRKVNGPENRRDYYVAHPDLFLNNFKFNLATVRKNRRTAEQFLREMEASGDPAHQAAIERLRHMQAFYRLMEQFYENFTQEWERVRAQLEAAGVSSS</sequence>
<keyword evidence="7" id="KW-1185">Reference proteome</keyword>
<evidence type="ECO:0000256" key="2">
    <source>
        <dbReference type="ARBA" id="ARBA00023125"/>
    </source>
</evidence>
<feature type="domain" description="HTH marR-type" evidence="5">
    <location>
        <begin position="36"/>
        <end position="82"/>
    </location>
</feature>
<evidence type="ECO:0000256" key="4">
    <source>
        <dbReference type="PIRNR" id="PIRNR006707"/>
    </source>
</evidence>
<keyword evidence="3 4" id="KW-0804">Transcription</keyword>
<dbReference type="Pfam" id="PF01047">
    <property type="entry name" value="MarR"/>
    <property type="match status" value="1"/>
</dbReference>
<keyword evidence="2 4" id="KW-0238">DNA-binding</keyword>
<dbReference type="PANTHER" id="PTHR38465">
    <property type="entry name" value="HTH-TYPE TRANSCRIPTIONAL REGULATOR MJ1563-RELATED"/>
    <property type="match status" value="1"/>
</dbReference>
<dbReference type="STRING" id="633813.SAMN04488087_2093"/>
<name>A0A1M6VS36_9BACT</name>
<dbReference type="AlphaFoldDB" id="A0A1M6VS36"/>
<dbReference type="InterPro" id="IPR000835">
    <property type="entry name" value="HTH_MarR-typ"/>
</dbReference>
<evidence type="ECO:0000313" key="7">
    <source>
        <dbReference type="Proteomes" id="UP000185812"/>
    </source>
</evidence>
<dbReference type="InterPro" id="IPR036390">
    <property type="entry name" value="WH_DNA-bd_sf"/>
</dbReference>
<dbReference type="EMBL" id="FRAU01000007">
    <property type="protein sequence ID" value="SHK84278.1"/>
    <property type="molecule type" value="Genomic_DNA"/>
</dbReference>
<dbReference type="RefSeq" id="WP_072715923.1">
    <property type="nucleotide sequence ID" value="NZ_FRAU01000007.1"/>
</dbReference>
<dbReference type="GO" id="GO:0003700">
    <property type="term" value="F:DNA-binding transcription factor activity"/>
    <property type="evidence" value="ECO:0007669"/>
    <property type="project" value="InterPro"/>
</dbReference>
<dbReference type="SUPFAM" id="SSF46785">
    <property type="entry name" value="Winged helix' DNA-binding domain"/>
    <property type="match status" value="1"/>
</dbReference>
<gene>
    <name evidence="6" type="ORF">SAMN04488087_2093</name>
</gene>
<dbReference type="PANTHER" id="PTHR38465:SF1">
    <property type="entry name" value="HTH-TYPE TRANSCRIPTIONAL REGULATOR MJ1563-RELATED"/>
    <property type="match status" value="1"/>
</dbReference>
<evidence type="ECO:0000259" key="5">
    <source>
        <dbReference type="Pfam" id="PF01047"/>
    </source>
</evidence>
<evidence type="ECO:0000256" key="1">
    <source>
        <dbReference type="ARBA" id="ARBA00023015"/>
    </source>
</evidence>
<organism evidence="6 7">
    <name type="scientific">Rhodothermus profundi</name>
    <dbReference type="NCBI Taxonomy" id="633813"/>
    <lineage>
        <taxon>Bacteria</taxon>
        <taxon>Pseudomonadati</taxon>
        <taxon>Rhodothermota</taxon>
        <taxon>Rhodothermia</taxon>
        <taxon>Rhodothermales</taxon>
        <taxon>Rhodothermaceae</taxon>
        <taxon>Rhodothermus</taxon>
    </lineage>
</organism>
<proteinExistence type="inferred from homology"/>
<dbReference type="Gene3D" id="1.10.10.10">
    <property type="entry name" value="Winged helix-like DNA-binding domain superfamily/Winged helix DNA-binding domain"/>
    <property type="match status" value="1"/>
</dbReference>
<dbReference type="Proteomes" id="UP000185812">
    <property type="component" value="Unassembled WGS sequence"/>
</dbReference>
<accession>A0A1M6VS36</accession>
<dbReference type="PIRSF" id="PIRSF006707">
    <property type="entry name" value="MJ1563"/>
    <property type="match status" value="1"/>
</dbReference>
<protein>
    <recommendedName>
        <fullName evidence="4">HTH-type transcriptional regulator</fullName>
    </recommendedName>
</protein>
<dbReference type="GO" id="GO:0003677">
    <property type="term" value="F:DNA binding"/>
    <property type="evidence" value="ECO:0007669"/>
    <property type="project" value="UniProtKB-UniRule"/>
</dbReference>
<reference evidence="7" key="1">
    <citation type="submission" date="2016-11" db="EMBL/GenBank/DDBJ databases">
        <authorList>
            <person name="Varghese N."/>
            <person name="Submissions S."/>
        </authorList>
    </citation>
    <scope>NUCLEOTIDE SEQUENCE [LARGE SCALE GENOMIC DNA]</scope>
    <source>
        <strain evidence="7">DSM 22212</strain>
    </source>
</reference>